<sequence>MKAIYIPELLKLPEQKEVIEINEYLSGLETLNPVGGSLQVKHQGNYLAVSAQASTIITLVCDRCLQQYNHRLAVDTSELIWLDESAQKLAPAPLEQEMTWEDLVEILPAQGYFEPDTWLYEQLCLEIPPRQLCSNQCRGITIADGSSESPRDGRWDALEALKRQLSG</sequence>
<evidence type="ECO:0000313" key="1">
    <source>
        <dbReference type="EMBL" id="NER29427.1"/>
    </source>
</evidence>
<accession>A0A6B3NCN6</accession>
<dbReference type="PANTHER" id="PTHR37734">
    <property type="entry name" value="LARGE RIBOSOMAL RNA SUBUNIT ACCUMULATION PROTEIN YCED HOMOLOG 2, CHLOROPLASTIC"/>
    <property type="match status" value="1"/>
</dbReference>
<dbReference type="InterPro" id="IPR003772">
    <property type="entry name" value="YceD"/>
</dbReference>
<protein>
    <submittedName>
        <fullName evidence="1">DUF177 domain-containing protein</fullName>
    </submittedName>
</protein>
<dbReference type="EMBL" id="JAAHFQ010000365">
    <property type="protein sequence ID" value="NER29427.1"/>
    <property type="molecule type" value="Genomic_DNA"/>
</dbReference>
<dbReference type="Pfam" id="PF02620">
    <property type="entry name" value="YceD"/>
    <property type="match status" value="1"/>
</dbReference>
<name>A0A6B3NCN6_9CYAN</name>
<reference evidence="1" key="1">
    <citation type="submission" date="2019-11" db="EMBL/GenBank/DDBJ databases">
        <title>Genomic insights into an expanded diversity of filamentous marine cyanobacteria reveals the extraordinary biosynthetic potential of Moorea and Okeania.</title>
        <authorList>
            <person name="Ferreira Leao T."/>
            <person name="Wang M."/>
            <person name="Moss N."/>
            <person name="Da Silva R."/>
            <person name="Sanders J."/>
            <person name="Nurk S."/>
            <person name="Gurevich A."/>
            <person name="Humphrey G."/>
            <person name="Reher R."/>
            <person name="Zhu Q."/>
            <person name="Belda-Ferre P."/>
            <person name="Glukhov E."/>
            <person name="Rex R."/>
            <person name="Dorrestein P.C."/>
            <person name="Knight R."/>
            <person name="Pevzner P."/>
            <person name="Gerwick W.H."/>
            <person name="Gerwick L."/>
        </authorList>
    </citation>
    <scope>NUCLEOTIDE SEQUENCE</scope>
    <source>
        <strain evidence="1">SIO1C4</strain>
    </source>
</reference>
<gene>
    <name evidence="1" type="ORF">F6J89_17815</name>
</gene>
<dbReference type="PANTHER" id="PTHR37734:SF1">
    <property type="entry name" value="LARGE RIBOSOMAL RNA SUBUNIT ACCUMULATION PROTEIN YCED HOMOLOG 2, CHLOROPLASTIC"/>
    <property type="match status" value="1"/>
</dbReference>
<comment type="caution">
    <text evidence="1">The sequence shown here is derived from an EMBL/GenBank/DDBJ whole genome shotgun (WGS) entry which is preliminary data.</text>
</comment>
<proteinExistence type="predicted"/>
<organism evidence="1">
    <name type="scientific">Symploca sp. SIO1C4</name>
    <dbReference type="NCBI Taxonomy" id="2607765"/>
    <lineage>
        <taxon>Bacteria</taxon>
        <taxon>Bacillati</taxon>
        <taxon>Cyanobacteriota</taxon>
        <taxon>Cyanophyceae</taxon>
        <taxon>Coleofasciculales</taxon>
        <taxon>Coleofasciculaceae</taxon>
        <taxon>Symploca</taxon>
    </lineage>
</organism>
<dbReference type="InterPro" id="IPR044985">
    <property type="entry name" value="YceD_plant"/>
</dbReference>
<dbReference type="AlphaFoldDB" id="A0A6B3NCN6"/>